<keyword evidence="3" id="KW-0408">Iron</keyword>
<dbReference type="PROSITE" id="PS51296">
    <property type="entry name" value="RIESKE"/>
    <property type="match status" value="1"/>
</dbReference>
<keyword evidence="2" id="KW-0479">Metal-binding</keyword>
<dbReference type="GO" id="GO:0046872">
    <property type="term" value="F:metal ion binding"/>
    <property type="evidence" value="ECO:0007669"/>
    <property type="project" value="UniProtKB-KW"/>
</dbReference>
<dbReference type="InterPro" id="IPR017941">
    <property type="entry name" value="Rieske_2Fe-2S"/>
</dbReference>
<evidence type="ECO:0000313" key="8">
    <source>
        <dbReference type="EMBL" id="HIX06597.1"/>
    </source>
</evidence>
<keyword evidence="5" id="KW-1015">Disulfide bond</keyword>
<name>A0A9D2AF64_9FIRM</name>
<keyword evidence="4" id="KW-0411">Iron-sulfur</keyword>
<dbReference type="GO" id="GO:0004497">
    <property type="term" value="F:monooxygenase activity"/>
    <property type="evidence" value="ECO:0007669"/>
    <property type="project" value="UniProtKB-ARBA"/>
</dbReference>
<sequence length="154" mass="16413">MRIPPGHPMTGAAPTFGIGAARAGNTVLKKEPPAKNGGGGRQAWVPFGKKAAKCPGGRVEAVKGLARRFLPAGAGPASVAPGSGGVVKLDGRTMGVWREEDGRLCVVDIRCPHMGCRLEWNPHERSWDCPCHGSRFDRYGRLLDGPAQKEVRHD</sequence>
<evidence type="ECO:0000256" key="1">
    <source>
        <dbReference type="ARBA" id="ARBA00022714"/>
    </source>
</evidence>
<feature type="domain" description="Rieske" evidence="7">
    <location>
        <begin position="71"/>
        <end position="154"/>
    </location>
</feature>
<dbReference type="Pfam" id="PF00355">
    <property type="entry name" value="Rieske"/>
    <property type="match status" value="1"/>
</dbReference>
<dbReference type="Gene3D" id="2.102.10.10">
    <property type="entry name" value="Rieske [2Fe-2S] iron-sulphur domain"/>
    <property type="match status" value="1"/>
</dbReference>
<reference evidence="8" key="2">
    <citation type="submission" date="2021-04" db="EMBL/GenBank/DDBJ databases">
        <authorList>
            <person name="Gilroy R."/>
        </authorList>
    </citation>
    <scope>NUCLEOTIDE SEQUENCE</scope>
    <source>
        <strain evidence="8">2239</strain>
    </source>
</reference>
<protein>
    <submittedName>
        <fullName evidence="8">Rieske 2Fe-2S domain-containing protein</fullName>
    </submittedName>
</protein>
<dbReference type="SUPFAM" id="SSF50022">
    <property type="entry name" value="ISP domain"/>
    <property type="match status" value="1"/>
</dbReference>
<accession>A0A9D2AF64</accession>
<proteinExistence type="predicted"/>
<dbReference type="PANTHER" id="PTHR10134">
    <property type="entry name" value="CYTOCHROME B-C1 COMPLEX SUBUNIT RIESKE, MITOCHONDRIAL"/>
    <property type="match status" value="1"/>
</dbReference>
<keyword evidence="1" id="KW-0001">2Fe-2S</keyword>
<dbReference type="InterPro" id="IPR036922">
    <property type="entry name" value="Rieske_2Fe-2S_sf"/>
</dbReference>
<evidence type="ECO:0000256" key="2">
    <source>
        <dbReference type="ARBA" id="ARBA00022723"/>
    </source>
</evidence>
<dbReference type="AlphaFoldDB" id="A0A9D2AF64"/>
<dbReference type="Proteomes" id="UP000824193">
    <property type="component" value="Unassembled WGS sequence"/>
</dbReference>
<evidence type="ECO:0000256" key="4">
    <source>
        <dbReference type="ARBA" id="ARBA00023014"/>
    </source>
</evidence>
<dbReference type="GO" id="GO:0051537">
    <property type="term" value="F:2 iron, 2 sulfur cluster binding"/>
    <property type="evidence" value="ECO:0007669"/>
    <property type="project" value="UniProtKB-KW"/>
</dbReference>
<dbReference type="GO" id="GO:0016705">
    <property type="term" value="F:oxidoreductase activity, acting on paired donors, with incorporation or reduction of molecular oxygen"/>
    <property type="evidence" value="ECO:0007669"/>
    <property type="project" value="UniProtKB-ARBA"/>
</dbReference>
<dbReference type="PRINTS" id="PR00162">
    <property type="entry name" value="RIESKE"/>
</dbReference>
<dbReference type="InterPro" id="IPR014349">
    <property type="entry name" value="Rieske_Fe-S_prot"/>
</dbReference>
<reference evidence="8" key="1">
    <citation type="journal article" date="2021" name="PeerJ">
        <title>Extensive microbial diversity within the chicken gut microbiome revealed by metagenomics and culture.</title>
        <authorList>
            <person name="Gilroy R."/>
            <person name="Ravi A."/>
            <person name="Getino M."/>
            <person name="Pursley I."/>
            <person name="Horton D.L."/>
            <person name="Alikhan N.F."/>
            <person name="Baker D."/>
            <person name="Gharbi K."/>
            <person name="Hall N."/>
            <person name="Watson M."/>
            <person name="Adriaenssens E.M."/>
            <person name="Foster-Nyarko E."/>
            <person name="Jarju S."/>
            <person name="Secka A."/>
            <person name="Antonio M."/>
            <person name="Oren A."/>
            <person name="Chaudhuri R.R."/>
            <person name="La Ragione R."/>
            <person name="Hildebrand F."/>
            <person name="Pallen M.J."/>
        </authorList>
    </citation>
    <scope>NUCLEOTIDE SEQUENCE</scope>
    <source>
        <strain evidence="8">2239</strain>
    </source>
</reference>
<evidence type="ECO:0000256" key="3">
    <source>
        <dbReference type="ARBA" id="ARBA00023004"/>
    </source>
</evidence>
<dbReference type="EMBL" id="DXFW01000038">
    <property type="protein sequence ID" value="HIX06597.1"/>
    <property type="molecule type" value="Genomic_DNA"/>
</dbReference>
<dbReference type="InterPro" id="IPR005805">
    <property type="entry name" value="Rieske_Fe-S_prot_C"/>
</dbReference>
<comment type="caution">
    <text evidence="8">The sequence shown here is derived from an EMBL/GenBank/DDBJ whole genome shotgun (WGS) entry which is preliminary data.</text>
</comment>
<evidence type="ECO:0000256" key="6">
    <source>
        <dbReference type="ARBA" id="ARBA00034078"/>
    </source>
</evidence>
<comment type="cofactor">
    <cofactor evidence="6">
        <name>[2Fe-2S] cluster</name>
        <dbReference type="ChEBI" id="CHEBI:190135"/>
    </cofactor>
</comment>
<evidence type="ECO:0000256" key="5">
    <source>
        <dbReference type="ARBA" id="ARBA00023157"/>
    </source>
</evidence>
<evidence type="ECO:0000259" key="7">
    <source>
        <dbReference type="PROSITE" id="PS51296"/>
    </source>
</evidence>
<dbReference type="GO" id="GO:0016020">
    <property type="term" value="C:membrane"/>
    <property type="evidence" value="ECO:0007669"/>
    <property type="project" value="InterPro"/>
</dbReference>
<evidence type="ECO:0000313" key="9">
    <source>
        <dbReference type="Proteomes" id="UP000824193"/>
    </source>
</evidence>
<organism evidence="8 9">
    <name type="scientific">Candidatus Allofournierella pullicola</name>
    <dbReference type="NCBI Taxonomy" id="2838596"/>
    <lineage>
        <taxon>Bacteria</taxon>
        <taxon>Bacillati</taxon>
        <taxon>Bacillota</taxon>
        <taxon>Clostridia</taxon>
        <taxon>Eubacteriales</taxon>
        <taxon>Oscillospiraceae</taxon>
        <taxon>Allofournierella</taxon>
    </lineage>
</organism>
<gene>
    <name evidence="8" type="ORF">H9865_10970</name>
</gene>